<name>A0A3Q9HSR4_9FIRM</name>
<evidence type="ECO:0000259" key="4">
    <source>
        <dbReference type="Pfam" id="PF00370"/>
    </source>
</evidence>
<dbReference type="Pfam" id="PF00370">
    <property type="entry name" value="FGGY_N"/>
    <property type="match status" value="1"/>
</dbReference>
<keyword evidence="3" id="KW-0418">Kinase</keyword>
<dbReference type="InterPro" id="IPR000577">
    <property type="entry name" value="Carb_kinase_FGGY"/>
</dbReference>
<sequence>MVNTEGKIIATSYKGYDVIKPQPLWAEQWPDVWLNATYYTIKTVIEKANLEPGQIKGIAISSLYGGSGIPVDKEIKPVAPCLIWMDRRAEAEVNWVKENIDLEELYKITGNTVDSYYGFTKMLWIKNNWPEVWKKINLFLPPNSYIIYHLTGEIAIDYSSAGNIGGIFDIKERKWSIKMLNQLGIPLEYQPQRLVASQEVVGEITKEASEKTGLKVGTPVIAGGIDAAVATLSAGAFKEGNHVAMIGTSMCWGFITEKTNLSSKLVSMPHVIDPLNKVYTFGGAATAGAVVRWFRDVFGRQELEVENKLDINAYSLLELGVKDIPAGSDGLLVLPYFMGERSPIWDSNARGTILGLSLYHSKGHLYKAFMEGVAYALRHNMEVVTDTDLKLDDEIIMVGGVSKSMVWPQIFADVTGYPIKIIKYDVEAPLGDALLAGLGTGVIDNPEILAEWLKYKTVIKPNAKNKEIYDRYFEEYKKVYLNLKENMKVINRIKK</sequence>
<dbReference type="PANTHER" id="PTHR43095:SF5">
    <property type="entry name" value="XYLULOSE KINASE"/>
    <property type="match status" value="1"/>
</dbReference>
<evidence type="ECO:0000256" key="3">
    <source>
        <dbReference type="ARBA" id="ARBA00022777"/>
    </source>
</evidence>
<dbReference type="InterPro" id="IPR050406">
    <property type="entry name" value="FGGY_Carb_Kinase"/>
</dbReference>
<reference evidence="6 7" key="1">
    <citation type="submission" date="2016-07" db="EMBL/GenBank/DDBJ databases">
        <title>Genome and transcriptome analysis of iron-reducing fermentative bacteria Anoxybacter fermentans.</title>
        <authorList>
            <person name="Zeng X."/>
            <person name="Shao Z."/>
        </authorList>
    </citation>
    <scope>NUCLEOTIDE SEQUENCE [LARGE SCALE GENOMIC DNA]</scope>
    <source>
        <strain evidence="6 7">DY22613</strain>
    </source>
</reference>
<dbReference type="Pfam" id="PF02782">
    <property type="entry name" value="FGGY_C"/>
    <property type="match status" value="1"/>
</dbReference>
<keyword evidence="7" id="KW-1185">Reference proteome</keyword>
<accession>A0A3Q9HSR4</accession>
<evidence type="ECO:0000256" key="1">
    <source>
        <dbReference type="ARBA" id="ARBA00009156"/>
    </source>
</evidence>
<dbReference type="InterPro" id="IPR018485">
    <property type="entry name" value="FGGY_C"/>
</dbReference>
<evidence type="ECO:0000313" key="7">
    <source>
        <dbReference type="Proteomes" id="UP000267250"/>
    </source>
</evidence>
<dbReference type="PANTHER" id="PTHR43095">
    <property type="entry name" value="SUGAR KINASE"/>
    <property type="match status" value="1"/>
</dbReference>
<dbReference type="CDD" id="cd07804">
    <property type="entry name" value="ASKHA_NBD_FGGY_RrXK-like"/>
    <property type="match status" value="1"/>
</dbReference>
<dbReference type="InterPro" id="IPR018484">
    <property type="entry name" value="FGGY_N"/>
</dbReference>
<proteinExistence type="inferred from homology"/>
<feature type="domain" description="Carbohydrate kinase FGGY C-terminal" evidence="5">
    <location>
        <begin position="244"/>
        <end position="437"/>
    </location>
</feature>
<gene>
    <name evidence="6" type="ORF">BBF96_14455</name>
</gene>
<feature type="domain" description="Carbohydrate kinase FGGY N-terminal" evidence="4">
    <location>
        <begin position="2"/>
        <end position="232"/>
    </location>
</feature>
<evidence type="ECO:0000259" key="5">
    <source>
        <dbReference type="Pfam" id="PF02782"/>
    </source>
</evidence>
<dbReference type="InterPro" id="IPR043129">
    <property type="entry name" value="ATPase_NBD"/>
</dbReference>
<dbReference type="GO" id="GO:0005975">
    <property type="term" value="P:carbohydrate metabolic process"/>
    <property type="evidence" value="ECO:0007669"/>
    <property type="project" value="InterPro"/>
</dbReference>
<evidence type="ECO:0000256" key="2">
    <source>
        <dbReference type="ARBA" id="ARBA00022679"/>
    </source>
</evidence>
<dbReference type="Gene3D" id="3.30.420.40">
    <property type="match status" value="2"/>
</dbReference>
<dbReference type="AlphaFoldDB" id="A0A3Q9HSR4"/>
<dbReference type="GO" id="GO:0016301">
    <property type="term" value="F:kinase activity"/>
    <property type="evidence" value="ECO:0007669"/>
    <property type="project" value="UniProtKB-KW"/>
</dbReference>
<evidence type="ECO:0008006" key="8">
    <source>
        <dbReference type="Google" id="ProtNLM"/>
    </source>
</evidence>
<keyword evidence="2" id="KW-0808">Transferase</keyword>
<dbReference type="KEGG" id="aft:BBF96_14455"/>
<evidence type="ECO:0000313" key="6">
    <source>
        <dbReference type="EMBL" id="AZR74952.1"/>
    </source>
</evidence>
<organism evidence="6 7">
    <name type="scientific">Anoxybacter fermentans</name>
    <dbReference type="NCBI Taxonomy" id="1323375"/>
    <lineage>
        <taxon>Bacteria</taxon>
        <taxon>Bacillati</taxon>
        <taxon>Bacillota</taxon>
        <taxon>Clostridia</taxon>
        <taxon>Halanaerobiales</taxon>
        <taxon>Anoxybacter</taxon>
    </lineage>
</organism>
<comment type="similarity">
    <text evidence="1">Belongs to the FGGY kinase family.</text>
</comment>
<dbReference type="EMBL" id="CP016379">
    <property type="protein sequence ID" value="AZR74952.1"/>
    <property type="molecule type" value="Genomic_DNA"/>
</dbReference>
<protein>
    <recommendedName>
        <fullName evidence="8">Actin</fullName>
    </recommendedName>
</protein>
<dbReference type="Proteomes" id="UP000267250">
    <property type="component" value="Chromosome"/>
</dbReference>
<dbReference type="PIRSF" id="PIRSF000538">
    <property type="entry name" value="GlpK"/>
    <property type="match status" value="1"/>
</dbReference>
<dbReference type="SUPFAM" id="SSF53067">
    <property type="entry name" value="Actin-like ATPase domain"/>
    <property type="match status" value="2"/>
</dbReference>